<evidence type="ECO:0000313" key="3">
    <source>
        <dbReference type="Proteomes" id="UP000034213"/>
    </source>
</evidence>
<evidence type="ECO:0000256" key="1">
    <source>
        <dbReference type="SAM" id="Phobius"/>
    </source>
</evidence>
<protein>
    <submittedName>
        <fullName evidence="2">Uncharacterized protein</fullName>
    </submittedName>
</protein>
<dbReference type="Proteomes" id="UP000034213">
    <property type="component" value="Unassembled WGS sequence"/>
</dbReference>
<comment type="caution">
    <text evidence="2">The sequence shown here is derived from an EMBL/GenBank/DDBJ whole genome shotgun (WGS) entry which is preliminary data.</text>
</comment>
<feature type="transmembrane region" description="Helical" evidence="1">
    <location>
        <begin position="69"/>
        <end position="89"/>
    </location>
</feature>
<keyword evidence="1" id="KW-0812">Transmembrane</keyword>
<proteinExistence type="predicted"/>
<name>A0A0G1EX30_9BACT</name>
<accession>A0A0G1EX30</accession>
<reference evidence="2 3" key="1">
    <citation type="journal article" date="2015" name="Nature">
        <title>rRNA introns, odd ribosomes, and small enigmatic genomes across a large radiation of phyla.</title>
        <authorList>
            <person name="Brown C.T."/>
            <person name="Hug L.A."/>
            <person name="Thomas B.C."/>
            <person name="Sharon I."/>
            <person name="Castelle C.J."/>
            <person name="Singh A."/>
            <person name="Wilkins M.J."/>
            <person name="Williams K.H."/>
            <person name="Banfield J.F."/>
        </authorList>
    </citation>
    <scope>NUCLEOTIDE SEQUENCE [LARGE SCALE GENOMIC DNA]</scope>
</reference>
<dbReference type="EMBL" id="LCEW01000041">
    <property type="protein sequence ID" value="KKS79143.1"/>
    <property type="molecule type" value="Genomic_DNA"/>
</dbReference>
<gene>
    <name evidence="2" type="ORF">UV54_C0041G0007</name>
</gene>
<keyword evidence="1" id="KW-0472">Membrane</keyword>
<feature type="transmembrane region" description="Helical" evidence="1">
    <location>
        <begin position="29"/>
        <end position="49"/>
    </location>
</feature>
<sequence length="152" mass="17647">MVIIPFPFLFFHYIKKEDARDLLKKQRKFIPIILFAVVGVAVIIQFFVSPKIFSLYKDLNEPVPFMTQISSYVVIAITAVCSIIISIYLKSTPPNYERLDKVLAKYKEGEMIKTREILDFRYEIVIFVLLGVIVGYLVLSNIVPIYNLTNKY</sequence>
<evidence type="ECO:0000313" key="2">
    <source>
        <dbReference type="EMBL" id="KKS79143.1"/>
    </source>
</evidence>
<feature type="transmembrane region" description="Helical" evidence="1">
    <location>
        <begin position="124"/>
        <end position="146"/>
    </location>
</feature>
<keyword evidence="1" id="KW-1133">Transmembrane helix</keyword>
<dbReference type="AlphaFoldDB" id="A0A0G1EX30"/>
<organism evidence="2 3">
    <name type="scientific">Candidatus Beckwithbacteria bacterium GW2011_GWA2_43_10</name>
    <dbReference type="NCBI Taxonomy" id="1618369"/>
    <lineage>
        <taxon>Bacteria</taxon>
        <taxon>Candidatus Beckwithiibacteriota</taxon>
    </lineage>
</organism>